<evidence type="ECO:0000256" key="7">
    <source>
        <dbReference type="ARBA" id="ARBA00025330"/>
    </source>
</evidence>
<dbReference type="Pfam" id="PF01135">
    <property type="entry name" value="PCMT"/>
    <property type="match status" value="1"/>
</dbReference>
<keyword evidence="5 9" id="KW-0808">Transferase</keyword>
<keyword evidence="6 9" id="KW-0949">S-adenosyl-L-methionine</keyword>
<evidence type="ECO:0000256" key="3">
    <source>
        <dbReference type="ARBA" id="ARBA00022490"/>
    </source>
</evidence>
<dbReference type="InterPro" id="IPR000682">
    <property type="entry name" value="PCMT"/>
</dbReference>
<evidence type="ECO:0000256" key="8">
    <source>
        <dbReference type="ARBA" id="ARBA00029295"/>
    </source>
</evidence>
<dbReference type="NCBIfam" id="TIGR00080">
    <property type="entry name" value="pimt"/>
    <property type="match status" value="1"/>
</dbReference>
<dbReference type="PANTHER" id="PTHR11579">
    <property type="entry name" value="PROTEIN-L-ISOASPARTATE O-METHYLTRANSFERASE"/>
    <property type="match status" value="1"/>
</dbReference>
<dbReference type="GO" id="GO:0030091">
    <property type="term" value="P:protein repair"/>
    <property type="evidence" value="ECO:0007669"/>
    <property type="project" value="UniProtKB-UniRule"/>
</dbReference>
<keyword evidence="4 9" id="KW-0489">Methyltransferase</keyword>
<comment type="subcellular location">
    <subcellularLocation>
        <location evidence="1 9">Cytoplasm</location>
    </subcellularLocation>
</comment>
<dbReference type="SUPFAM" id="SSF53335">
    <property type="entry name" value="S-adenosyl-L-methionine-dependent methyltransferases"/>
    <property type="match status" value="1"/>
</dbReference>
<feature type="active site" evidence="9">
    <location>
        <position position="57"/>
    </location>
</feature>
<keyword evidence="3 9" id="KW-0963">Cytoplasm</keyword>
<organism evidence="10 11">
    <name type="scientific">Fermentimicrarchaeum limneticum</name>
    <dbReference type="NCBI Taxonomy" id="2795018"/>
    <lineage>
        <taxon>Archaea</taxon>
        <taxon>Candidatus Micrarchaeota</taxon>
        <taxon>Candidatus Fermentimicrarchaeales</taxon>
        <taxon>Candidatus Fermentimicrarchaeaceae</taxon>
        <taxon>Candidatus Fermentimicrarchaeum</taxon>
    </lineage>
</organism>
<dbReference type="HAMAP" id="MF_00090">
    <property type="entry name" value="PIMT"/>
    <property type="match status" value="1"/>
</dbReference>
<comment type="function">
    <text evidence="7 9">Catalyzes the methyl esterification of L-isoaspartyl residues in peptides and proteins that result from spontaneous decomposition of normal L-aspartyl and L-asparaginyl residues. It plays a role in the repair and/or degradation of damaged proteins.</text>
</comment>
<proteinExistence type="inferred from homology"/>
<evidence type="ECO:0000256" key="5">
    <source>
        <dbReference type="ARBA" id="ARBA00022679"/>
    </source>
</evidence>
<dbReference type="GO" id="GO:0004719">
    <property type="term" value="F:protein-L-isoaspartate (D-aspartate) O-methyltransferase activity"/>
    <property type="evidence" value="ECO:0007669"/>
    <property type="project" value="UniProtKB-UniRule"/>
</dbReference>
<evidence type="ECO:0000313" key="10">
    <source>
        <dbReference type="EMBL" id="QLJ52922.1"/>
    </source>
</evidence>
<evidence type="ECO:0000256" key="9">
    <source>
        <dbReference type="HAMAP-Rule" id="MF_00090"/>
    </source>
</evidence>
<comment type="catalytic activity">
    <reaction evidence="8 9">
        <text>[protein]-L-isoaspartate + S-adenosyl-L-methionine = [protein]-L-isoaspartate alpha-methyl ester + S-adenosyl-L-homocysteine</text>
        <dbReference type="Rhea" id="RHEA:12705"/>
        <dbReference type="Rhea" id="RHEA-COMP:12143"/>
        <dbReference type="Rhea" id="RHEA-COMP:12144"/>
        <dbReference type="ChEBI" id="CHEBI:57856"/>
        <dbReference type="ChEBI" id="CHEBI:59789"/>
        <dbReference type="ChEBI" id="CHEBI:90596"/>
        <dbReference type="ChEBI" id="CHEBI:90598"/>
        <dbReference type="EC" id="2.1.1.77"/>
    </reaction>
</comment>
<dbReference type="GO" id="GO:0032259">
    <property type="term" value="P:methylation"/>
    <property type="evidence" value="ECO:0007669"/>
    <property type="project" value="UniProtKB-KW"/>
</dbReference>
<dbReference type="AlphaFoldDB" id="A0A7D6BNV2"/>
<dbReference type="Proteomes" id="UP000510821">
    <property type="component" value="Chromosome"/>
</dbReference>
<evidence type="ECO:0000256" key="1">
    <source>
        <dbReference type="ARBA" id="ARBA00004496"/>
    </source>
</evidence>
<dbReference type="FunFam" id="3.40.50.150:FF:000010">
    <property type="entry name" value="Protein-L-isoaspartate O-methyltransferase"/>
    <property type="match status" value="1"/>
</dbReference>
<protein>
    <recommendedName>
        <fullName evidence="9">Protein-L-isoaspartate O-methyltransferase</fullName>
        <ecNumber evidence="9">2.1.1.77</ecNumber>
    </recommendedName>
    <alternativeName>
        <fullName evidence="9">L-isoaspartyl protein carboxyl methyltransferase</fullName>
    </alternativeName>
    <alternativeName>
        <fullName evidence="9">Protein L-isoaspartyl methyltransferase</fullName>
    </alternativeName>
    <alternativeName>
        <fullName evidence="9">Protein-beta-aspartate methyltransferase</fullName>
        <shortName evidence="9">PIMT</shortName>
    </alternativeName>
</protein>
<dbReference type="EMBL" id="CP058998">
    <property type="protein sequence ID" value="QLJ52922.1"/>
    <property type="molecule type" value="Genomic_DNA"/>
</dbReference>
<comment type="similarity">
    <text evidence="2 9">Belongs to the methyltransferase superfamily. L-isoaspartyl/D-aspartyl protein methyltransferase family.</text>
</comment>
<dbReference type="KEGG" id="flt:Sv326_0747"/>
<evidence type="ECO:0000256" key="2">
    <source>
        <dbReference type="ARBA" id="ARBA00005369"/>
    </source>
</evidence>
<dbReference type="EC" id="2.1.1.77" evidence="9"/>
<evidence type="ECO:0000256" key="6">
    <source>
        <dbReference type="ARBA" id="ARBA00022691"/>
    </source>
</evidence>
<dbReference type="PANTHER" id="PTHR11579:SF0">
    <property type="entry name" value="PROTEIN-L-ISOASPARTATE(D-ASPARTATE) O-METHYLTRANSFERASE"/>
    <property type="match status" value="1"/>
</dbReference>
<dbReference type="InterPro" id="IPR029063">
    <property type="entry name" value="SAM-dependent_MTases_sf"/>
</dbReference>
<name>A0A7D6BNV2_FERL1</name>
<reference evidence="11" key="1">
    <citation type="submission" date="2020-07" db="EMBL/GenBank/DDBJ databases">
        <title>Metabolic diversity and evolutionary history of the archaeal phylum ###Micrarchaeota### uncovered from a freshwater lake metagenome.</title>
        <authorList>
            <person name="Kadnikov V.V."/>
            <person name="Savvichev A.S."/>
            <person name="Mardanov A.V."/>
            <person name="Beletsky A.V."/>
            <person name="Chupakov A.V."/>
            <person name="Kokryatskaya N.M."/>
            <person name="Pimenov N.V."/>
            <person name="Ravin N.V."/>
        </authorList>
    </citation>
    <scope>NUCLEOTIDE SEQUENCE [LARGE SCALE GENOMIC DNA]</scope>
</reference>
<dbReference type="CDD" id="cd02440">
    <property type="entry name" value="AdoMet_MTases"/>
    <property type="match status" value="1"/>
</dbReference>
<evidence type="ECO:0000256" key="4">
    <source>
        <dbReference type="ARBA" id="ARBA00022603"/>
    </source>
</evidence>
<dbReference type="PROSITE" id="PS01279">
    <property type="entry name" value="PCMT"/>
    <property type="match status" value="1"/>
</dbReference>
<dbReference type="GO" id="GO:0005737">
    <property type="term" value="C:cytoplasm"/>
    <property type="evidence" value="ECO:0007669"/>
    <property type="project" value="UniProtKB-SubCell"/>
</dbReference>
<accession>A0A7D6BNV2</accession>
<dbReference type="Gene3D" id="3.40.50.150">
    <property type="entry name" value="Vaccinia Virus protein VP39"/>
    <property type="match status" value="1"/>
</dbReference>
<dbReference type="NCBIfam" id="NF001453">
    <property type="entry name" value="PRK00312.1"/>
    <property type="match status" value="1"/>
</dbReference>
<sequence length="211" mass="22905">MSGNEEMIELLFSHGYVDERVAEAMRKVPRELFIPEEYGRSAYADTPLPIGLGQTISAPSIVAFMSKSLDVQEGMKVLEIGSGSGYQAAILAELAGNSGVVYTVERIPQLIQLAKTNVEKLSLTNVKFVEGDGTKGYAQESPYDRIIVTAASPSIPQPLVDQLKEGGKLLIPVGSRMFQDLQLVVKVGKEVEISNLMPVVFVPLIGEFGYK</sequence>
<gene>
    <name evidence="9" type="primary">pcm</name>
    <name evidence="10" type="ORF">Sv326_0747</name>
</gene>
<evidence type="ECO:0000313" key="11">
    <source>
        <dbReference type="Proteomes" id="UP000510821"/>
    </source>
</evidence>